<sequence>MMILSTYRIGLTYLILFTNMCSYIDTSWRLNKSEQKCMPAHYLSVCGVSMNGEMRPTFTCRIWNFCIIL</sequence>
<evidence type="ECO:0000313" key="1">
    <source>
        <dbReference type="EMBL" id="MBX25723.1"/>
    </source>
</evidence>
<dbReference type="EMBL" id="GGEC01045239">
    <property type="protein sequence ID" value="MBX25723.1"/>
    <property type="molecule type" value="Transcribed_RNA"/>
</dbReference>
<accession>A0A2P2M682</accession>
<protein>
    <submittedName>
        <fullName evidence="1">Uncharacterized protein</fullName>
    </submittedName>
</protein>
<name>A0A2P2M682_RHIMU</name>
<reference evidence="1" key="1">
    <citation type="submission" date="2018-02" db="EMBL/GenBank/DDBJ databases">
        <title>Rhizophora mucronata_Transcriptome.</title>
        <authorList>
            <person name="Meera S.P."/>
            <person name="Sreeshan A."/>
            <person name="Augustine A."/>
        </authorList>
    </citation>
    <scope>NUCLEOTIDE SEQUENCE</scope>
    <source>
        <tissue evidence="1">Leaf</tissue>
    </source>
</reference>
<proteinExistence type="predicted"/>
<organism evidence="1">
    <name type="scientific">Rhizophora mucronata</name>
    <name type="common">Asiatic mangrove</name>
    <dbReference type="NCBI Taxonomy" id="61149"/>
    <lineage>
        <taxon>Eukaryota</taxon>
        <taxon>Viridiplantae</taxon>
        <taxon>Streptophyta</taxon>
        <taxon>Embryophyta</taxon>
        <taxon>Tracheophyta</taxon>
        <taxon>Spermatophyta</taxon>
        <taxon>Magnoliopsida</taxon>
        <taxon>eudicotyledons</taxon>
        <taxon>Gunneridae</taxon>
        <taxon>Pentapetalae</taxon>
        <taxon>rosids</taxon>
        <taxon>fabids</taxon>
        <taxon>Malpighiales</taxon>
        <taxon>Rhizophoraceae</taxon>
        <taxon>Rhizophora</taxon>
    </lineage>
</organism>
<dbReference type="AlphaFoldDB" id="A0A2P2M682"/>